<evidence type="ECO:0000313" key="1">
    <source>
        <dbReference type="EMBL" id="SIS51392.1"/>
    </source>
</evidence>
<reference evidence="1 2" key="1">
    <citation type="submission" date="2017-01" db="EMBL/GenBank/DDBJ databases">
        <authorList>
            <person name="Varghese N."/>
            <person name="Submissions S."/>
        </authorList>
    </citation>
    <scope>NUCLEOTIDE SEQUENCE [LARGE SCALE GENOMIC DNA]</scope>
    <source>
        <strain evidence="1 2">DSM 2061</strain>
    </source>
</reference>
<accession>A0ABY1KQM0</accession>
<evidence type="ECO:0008006" key="3">
    <source>
        <dbReference type="Google" id="ProtNLM"/>
    </source>
</evidence>
<comment type="caution">
    <text evidence="1">The sequence shown here is derived from an EMBL/GenBank/DDBJ whole genome shotgun (WGS) entry which is preliminary data.</text>
</comment>
<dbReference type="EMBL" id="FTOB01000002">
    <property type="protein sequence ID" value="SIS51392.1"/>
    <property type="molecule type" value="Genomic_DNA"/>
</dbReference>
<dbReference type="SUPFAM" id="SSF53474">
    <property type="entry name" value="alpha/beta-Hydrolases"/>
    <property type="match status" value="1"/>
</dbReference>
<dbReference type="Gene3D" id="3.40.50.1820">
    <property type="entry name" value="alpha/beta hydrolase"/>
    <property type="match status" value="1"/>
</dbReference>
<name>A0ABY1KQM0_9FLAO</name>
<keyword evidence="2" id="KW-1185">Reference proteome</keyword>
<protein>
    <recommendedName>
        <fullName evidence="3">Alpha/beta hydrolase family protein</fullName>
    </recommendedName>
</protein>
<organism evidence="1 2">
    <name type="scientific">Zobellia uliginosa</name>
    <dbReference type="NCBI Taxonomy" id="143224"/>
    <lineage>
        <taxon>Bacteria</taxon>
        <taxon>Pseudomonadati</taxon>
        <taxon>Bacteroidota</taxon>
        <taxon>Flavobacteriia</taxon>
        <taxon>Flavobacteriales</taxon>
        <taxon>Flavobacteriaceae</taxon>
        <taxon>Zobellia</taxon>
    </lineage>
</organism>
<proteinExistence type="predicted"/>
<dbReference type="Proteomes" id="UP000185728">
    <property type="component" value="Unassembled WGS sequence"/>
</dbReference>
<dbReference type="InterPro" id="IPR029058">
    <property type="entry name" value="AB_hydrolase_fold"/>
</dbReference>
<dbReference type="RefSeq" id="WP_139327626.1">
    <property type="nucleotide sequence ID" value="NZ_FTOB01000002.1"/>
</dbReference>
<evidence type="ECO:0000313" key="2">
    <source>
        <dbReference type="Proteomes" id="UP000185728"/>
    </source>
</evidence>
<sequence length="369" mass="42636">MLKKIFFAFIVAAALFYGIMIGKYRVFPYELIKSFQDLSEEQITNPLENFVYTKKDLEELLSVTPKNIDSLRNVLRNEIFGSEFLPTSIPDTIFEVQDEYFAQLENLKNIDQFEIKQDYGLKSIGYIFHPKSSNNRLIIYHQGHSGGFNLGKNTIQYFLKKGFTIYALAMPLKGKNNHPVIEVKKLGKIHLENHEELKYLDTPLQYFIAPVVTMVNYAKKQNYNEIAMIGISGGGWTTTVTAALDPRINYSFPVAGTYPMFVRYSKPSKNYGDFEQTHVGLYQKVNYLDMYIMGATGKNRYQFQILNKYDSCCFEGDDYKKYVDFVSEKVRAFESGKFLFYSDTSHKQHKISDIALKQIDDVLSTDHPN</sequence>
<gene>
    <name evidence="1" type="ORF">SAMN05421766_102505</name>
</gene>